<dbReference type="Proteomes" id="UP000799779">
    <property type="component" value="Unassembled WGS sequence"/>
</dbReference>
<keyword evidence="2" id="KW-1185">Reference proteome</keyword>
<dbReference type="AlphaFoldDB" id="A0A6A5X3W1"/>
<gene>
    <name evidence="1" type="ORF">P154DRAFT_517253</name>
</gene>
<sequence length="77" mass="8242">MPRIQAPKLCNGGVITKSTCALGSKFFSGAVDRPVCASFASAQTTANTNAIRKGEQYLPCNFLNASLLFGSIRWNDD</sequence>
<name>A0A6A5X3W1_9PLEO</name>
<evidence type="ECO:0000313" key="2">
    <source>
        <dbReference type="Proteomes" id="UP000799779"/>
    </source>
</evidence>
<accession>A0A6A5X3W1</accession>
<protein>
    <submittedName>
        <fullName evidence="1">Uncharacterized protein</fullName>
    </submittedName>
</protein>
<proteinExistence type="predicted"/>
<reference evidence="1" key="1">
    <citation type="journal article" date="2020" name="Stud. Mycol.">
        <title>101 Dothideomycetes genomes: a test case for predicting lifestyles and emergence of pathogens.</title>
        <authorList>
            <person name="Haridas S."/>
            <person name="Albert R."/>
            <person name="Binder M."/>
            <person name="Bloem J."/>
            <person name="Labutti K."/>
            <person name="Salamov A."/>
            <person name="Andreopoulos B."/>
            <person name="Baker S."/>
            <person name="Barry K."/>
            <person name="Bills G."/>
            <person name="Bluhm B."/>
            <person name="Cannon C."/>
            <person name="Castanera R."/>
            <person name="Culley D."/>
            <person name="Daum C."/>
            <person name="Ezra D."/>
            <person name="Gonzalez J."/>
            <person name="Henrissat B."/>
            <person name="Kuo A."/>
            <person name="Liang C."/>
            <person name="Lipzen A."/>
            <person name="Lutzoni F."/>
            <person name="Magnuson J."/>
            <person name="Mondo S."/>
            <person name="Nolan M."/>
            <person name="Ohm R."/>
            <person name="Pangilinan J."/>
            <person name="Park H.-J."/>
            <person name="Ramirez L."/>
            <person name="Alfaro M."/>
            <person name="Sun H."/>
            <person name="Tritt A."/>
            <person name="Yoshinaga Y."/>
            <person name="Zwiers L.-H."/>
            <person name="Turgeon B."/>
            <person name="Goodwin S."/>
            <person name="Spatafora J."/>
            <person name="Crous P."/>
            <person name="Grigoriev I."/>
        </authorList>
    </citation>
    <scope>NUCLEOTIDE SEQUENCE</scope>
    <source>
        <strain evidence="1">CBS 123094</strain>
    </source>
</reference>
<dbReference type="EMBL" id="ML977557">
    <property type="protein sequence ID" value="KAF2007580.1"/>
    <property type="molecule type" value="Genomic_DNA"/>
</dbReference>
<evidence type="ECO:0000313" key="1">
    <source>
        <dbReference type="EMBL" id="KAF2007580.1"/>
    </source>
</evidence>
<organism evidence="1 2">
    <name type="scientific">Amniculicola lignicola CBS 123094</name>
    <dbReference type="NCBI Taxonomy" id="1392246"/>
    <lineage>
        <taxon>Eukaryota</taxon>
        <taxon>Fungi</taxon>
        <taxon>Dikarya</taxon>
        <taxon>Ascomycota</taxon>
        <taxon>Pezizomycotina</taxon>
        <taxon>Dothideomycetes</taxon>
        <taxon>Pleosporomycetidae</taxon>
        <taxon>Pleosporales</taxon>
        <taxon>Amniculicolaceae</taxon>
        <taxon>Amniculicola</taxon>
    </lineage>
</organism>